<dbReference type="Pfam" id="PF02368">
    <property type="entry name" value="Big_2"/>
    <property type="match status" value="1"/>
</dbReference>
<accession>A0A5E4WI52</accession>
<proteinExistence type="predicted"/>
<dbReference type="AlphaFoldDB" id="A0A5E4WI52"/>
<evidence type="ECO:0000259" key="2">
    <source>
        <dbReference type="Pfam" id="PF02368"/>
    </source>
</evidence>
<feature type="region of interest" description="Disordered" evidence="1">
    <location>
        <begin position="1"/>
        <end position="37"/>
    </location>
</feature>
<protein>
    <recommendedName>
        <fullName evidence="2">BIG2 domain-containing protein</fullName>
    </recommendedName>
</protein>
<dbReference type="InterPro" id="IPR003343">
    <property type="entry name" value="Big_2"/>
</dbReference>
<evidence type="ECO:0000256" key="1">
    <source>
        <dbReference type="SAM" id="MobiDB-lite"/>
    </source>
</evidence>
<dbReference type="Gene3D" id="2.60.40.1080">
    <property type="match status" value="1"/>
</dbReference>
<evidence type="ECO:0000313" key="4">
    <source>
        <dbReference type="Proteomes" id="UP000333828"/>
    </source>
</evidence>
<feature type="domain" description="BIG2" evidence="2">
    <location>
        <begin position="393"/>
        <end position="427"/>
    </location>
</feature>
<evidence type="ECO:0000313" key="3">
    <source>
        <dbReference type="EMBL" id="VVE24512.1"/>
    </source>
</evidence>
<sequence>MYLDKDTSGKRNSAASLEAPSVEEADGGSLDPDSPSATVVVPLYQGKAVGDTVTMHWDGETGAGSTSDSIQVTASNLPRVIRFYVSAQYIEANDGKTVAVSYSVVSVAGGTESSDALTLTVGDASPEPGLVAPPEIEGVVNGVLNLEDVPAGGAKASVAPYGSMARYDVVFVSINGGEWEDAKSIATDADVGQPVTFTIARDVLLRFSGQAVSIRTQIIPASGNPFESNTSIVRILEPVGALPAVDVPLAEGNSLDPEQVSGPTLDVVLKPYQGIATGDVIEFTWTNASGVPAAFVETVTVGDTPQQDHVFEVPRAHVDQNRDQSAHLSYTVKRGGGAPVTSDALTLFIGEAFEASATVDATGKGYLVAEKPPLVVPAFATYTREGKFGTAPYTYATSDSDVAQVNNTGVVVATGNGSATISATDSLGQTRSHSLTVVGVRQVFFVSASANFAGAKVACTTAGLDMVSLDDMKAFWRVYYPSTGPVAGYMGWLSYQFWTGTQIGAGTAYAYDLNGGSEQGNATGRNEADFLQVIGIAP</sequence>
<reference evidence="3 4" key="1">
    <citation type="submission" date="2019-08" db="EMBL/GenBank/DDBJ databases">
        <authorList>
            <person name="Peeters C."/>
        </authorList>
    </citation>
    <scope>NUCLEOTIDE SEQUENCE [LARGE SCALE GENOMIC DNA]</scope>
    <source>
        <strain evidence="3 4">LMG 31115</strain>
    </source>
</reference>
<gene>
    <name evidence="3" type="ORF">PIN31115_03318</name>
</gene>
<dbReference type="EMBL" id="CABPSI010000003">
    <property type="protein sequence ID" value="VVE24512.1"/>
    <property type="molecule type" value="Genomic_DNA"/>
</dbReference>
<name>A0A5E4WI52_9BURK</name>
<dbReference type="SUPFAM" id="SSF49373">
    <property type="entry name" value="Invasin/intimin cell-adhesion fragments"/>
    <property type="match status" value="1"/>
</dbReference>
<keyword evidence="4" id="KW-1185">Reference proteome</keyword>
<dbReference type="InterPro" id="IPR008964">
    <property type="entry name" value="Invasin/intimin_cell_adhesion"/>
</dbReference>
<organism evidence="3 4">
    <name type="scientific">Pandoraea iniqua</name>
    <dbReference type="NCBI Taxonomy" id="2508288"/>
    <lineage>
        <taxon>Bacteria</taxon>
        <taxon>Pseudomonadati</taxon>
        <taxon>Pseudomonadota</taxon>
        <taxon>Betaproteobacteria</taxon>
        <taxon>Burkholderiales</taxon>
        <taxon>Burkholderiaceae</taxon>
        <taxon>Pandoraea</taxon>
    </lineage>
</organism>
<dbReference type="Proteomes" id="UP000333828">
    <property type="component" value="Unassembled WGS sequence"/>
</dbReference>
<dbReference type="RefSeq" id="WP_150684934.1">
    <property type="nucleotide sequence ID" value="NZ_CABPSI010000003.1"/>
</dbReference>